<evidence type="ECO:0000256" key="2">
    <source>
        <dbReference type="SAM" id="MobiDB-lite"/>
    </source>
</evidence>
<dbReference type="CDD" id="cd18315">
    <property type="entry name" value="BTB_POZ_BAB-like"/>
    <property type="match status" value="1"/>
</dbReference>
<dbReference type="OrthoDB" id="45365at2759"/>
<dbReference type="InterPro" id="IPR000210">
    <property type="entry name" value="BTB/POZ_dom"/>
</dbReference>
<sequence length="368" mass="40285">MGEDLLSLKWNNHKPAFFHLLRILREKGCYTDVTLACGTKFFAVHRLVLMACSDFFNEVFEHTQCQKPVIVLKDIKGHELEALLDYMYLGEVDVQQADLPGLIKAAECLRIKGLAVPDEDPSQTGKHEAQTSGERPAKRRRQERDGREGDRGSGGDRGIHTSASANLLPQYSHQLVGEVVPAEVDNVGSPGVVPLPAEDPSHLPVHEQVASQQPELHHLQKDQEVTPSSHLHDARLQQEAQVSQEVEAYTTSAAEIKTEHCEVQEDIENGGLKSEVSEARSDPMNESPGGGGDFSHFLSVEENLAHHMFQQTHQAGTSGIHRQTGRDSGSEVTTEDGNLNRGGLYSTHLLGDVVPEGTASHANQSVSK</sequence>
<dbReference type="AlphaFoldDB" id="A0A3R7M4D6"/>
<dbReference type="GO" id="GO:0005634">
    <property type="term" value="C:nucleus"/>
    <property type="evidence" value="ECO:0007669"/>
    <property type="project" value="TreeGrafter"/>
</dbReference>
<dbReference type="PANTHER" id="PTHR23110:SF109">
    <property type="entry name" value="FI07618P-RELATED"/>
    <property type="match status" value="1"/>
</dbReference>
<dbReference type="GO" id="GO:0006357">
    <property type="term" value="P:regulation of transcription by RNA polymerase II"/>
    <property type="evidence" value="ECO:0007669"/>
    <property type="project" value="TreeGrafter"/>
</dbReference>
<evidence type="ECO:0000313" key="5">
    <source>
        <dbReference type="Proteomes" id="UP000283509"/>
    </source>
</evidence>
<dbReference type="Gene3D" id="3.30.710.10">
    <property type="entry name" value="Potassium Channel Kv1.1, Chain A"/>
    <property type="match status" value="1"/>
</dbReference>
<organism evidence="4 5">
    <name type="scientific">Penaeus vannamei</name>
    <name type="common">Whiteleg shrimp</name>
    <name type="synonym">Litopenaeus vannamei</name>
    <dbReference type="NCBI Taxonomy" id="6689"/>
    <lineage>
        <taxon>Eukaryota</taxon>
        <taxon>Metazoa</taxon>
        <taxon>Ecdysozoa</taxon>
        <taxon>Arthropoda</taxon>
        <taxon>Crustacea</taxon>
        <taxon>Multicrustacea</taxon>
        <taxon>Malacostraca</taxon>
        <taxon>Eumalacostraca</taxon>
        <taxon>Eucarida</taxon>
        <taxon>Decapoda</taxon>
        <taxon>Dendrobranchiata</taxon>
        <taxon>Penaeoidea</taxon>
        <taxon>Penaeidae</taxon>
        <taxon>Penaeus</taxon>
    </lineage>
</organism>
<dbReference type="SMART" id="SM00225">
    <property type="entry name" value="BTB"/>
    <property type="match status" value="1"/>
</dbReference>
<evidence type="ECO:0000313" key="4">
    <source>
        <dbReference type="EMBL" id="ROT66887.1"/>
    </source>
</evidence>
<feature type="compositionally biased region" description="Basic and acidic residues" evidence="2">
    <location>
        <begin position="142"/>
        <end position="159"/>
    </location>
</feature>
<feature type="region of interest" description="Disordered" evidence="2">
    <location>
        <begin position="116"/>
        <end position="162"/>
    </location>
</feature>
<dbReference type="Proteomes" id="UP000283509">
    <property type="component" value="Unassembled WGS sequence"/>
</dbReference>
<feature type="compositionally biased region" description="Polar residues" evidence="2">
    <location>
        <begin position="312"/>
        <end position="323"/>
    </location>
</feature>
<dbReference type="InterPro" id="IPR011333">
    <property type="entry name" value="SKP1/BTB/POZ_sf"/>
</dbReference>
<dbReference type="InterPro" id="IPR051095">
    <property type="entry name" value="Dros_DevTransReg"/>
</dbReference>
<keyword evidence="1" id="KW-0539">Nucleus</keyword>
<accession>A0A3R7M4D6</accession>
<feature type="region of interest" description="Disordered" evidence="2">
    <location>
        <begin position="312"/>
        <end position="345"/>
    </location>
</feature>
<dbReference type="Pfam" id="PF00651">
    <property type="entry name" value="BTB"/>
    <property type="match status" value="1"/>
</dbReference>
<gene>
    <name evidence="4" type="ORF">C7M84_015079</name>
</gene>
<dbReference type="SUPFAM" id="SSF54695">
    <property type="entry name" value="POZ domain"/>
    <property type="match status" value="1"/>
</dbReference>
<dbReference type="EMBL" id="QCYY01002879">
    <property type="protein sequence ID" value="ROT66887.1"/>
    <property type="molecule type" value="Genomic_DNA"/>
</dbReference>
<name>A0A3R7M4D6_PENVA</name>
<feature type="region of interest" description="Disordered" evidence="2">
    <location>
        <begin position="267"/>
        <end position="292"/>
    </location>
</feature>
<keyword evidence="5" id="KW-1185">Reference proteome</keyword>
<dbReference type="PANTHER" id="PTHR23110">
    <property type="entry name" value="BTB DOMAIN TRANSCRIPTION FACTOR"/>
    <property type="match status" value="1"/>
</dbReference>
<protein>
    <submittedName>
        <fullName evidence="4">Broad-complex protein isoform 4</fullName>
    </submittedName>
</protein>
<evidence type="ECO:0000259" key="3">
    <source>
        <dbReference type="PROSITE" id="PS50097"/>
    </source>
</evidence>
<evidence type="ECO:0000256" key="1">
    <source>
        <dbReference type="ARBA" id="ARBA00023242"/>
    </source>
</evidence>
<comment type="caution">
    <text evidence="4">The sequence shown here is derived from an EMBL/GenBank/DDBJ whole genome shotgun (WGS) entry which is preliminary data.</text>
</comment>
<dbReference type="PROSITE" id="PS50097">
    <property type="entry name" value="BTB"/>
    <property type="match status" value="1"/>
</dbReference>
<reference evidence="4 5" key="1">
    <citation type="submission" date="2018-04" db="EMBL/GenBank/DDBJ databases">
        <authorList>
            <person name="Zhang X."/>
            <person name="Yuan J."/>
            <person name="Li F."/>
            <person name="Xiang J."/>
        </authorList>
    </citation>
    <scope>NUCLEOTIDE SEQUENCE [LARGE SCALE GENOMIC DNA]</scope>
    <source>
        <tissue evidence="4">Muscle</tissue>
    </source>
</reference>
<reference evidence="4 5" key="2">
    <citation type="submission" date="2019-01" db="EMBL/GenBank/DDBJ databases">
        <title>The decoding of complex shrimp genome reveals the adaptation for benthos swimmer, frequently molting mechanism and breeding impact on genome.</title>
        <authorList>
            <person name="Sun Y."/>
            <person name="Gao Y."/>
            <person name="Yu Y."/>
        </authorList>
    </citation>
    <scope>NUCLEOTIDE SEQUENCE [LARGE SCALE GENOMIC DNA]</scope>
    <source>
        <tissue evidence="4">Muscle</tissue>
    </source>
</reference>
<feature type="domain" description="BTB" evidence="3">
    <location>
        <begin position="31"/>
        <end position="96"/>
    </location>
</feature>
<proteinExistence type="predicted"/>